<dbReference type="InterPro" id="IPR020018">
    <property type="entry name" value="Motility-assoc_lipoprot_GldH"/>
</dbReference>
<dbReference type="Proteomes" id="UP001163328">
    <property type="component" value="Chromosome"/>
</dbReference>
<dbReference type="Pfam" id="PF14109">
    <property type="entry name" value="GldH_lipo"/>
    <property type="match status" value="1"/>
</dbReference>
<reference evidence="2" key="1">
    <citation type="submission" date="2021-08" db="EMBL/GenBank/DDBJ databases">
        <title>Flavobacterium sp. strain CC-SYL302.</title>
        <authorList>
            <person name="Lin S.-Y."/>
            <person name="Lee T.-H."/>
            <person name="Young C.-C."/>
        </authorList>
    </citation>
    <scope>NUCLEOTIDE SEQUENCE</scope>
    <source>
        <strain evidence="2">CC-SYL302</strain>
    </source>
</reference>
<name>A0ABY6M2F6_9FLAO</name>
<keyword evidence="3" id="KW-1185">Reference proteome</keyword>
<proteinExistence type="predicted"/>
<keyword evidence="2" id="KW-0449">Lipoprotein</keyword>
<feature type="chain" id="PRO_5045346989" evidence="1">
    <location>
        <begin position="21"/>
        <end position="167"/>
    </location>
</feature>
<gene>
    <name evidence="2" type="ORF">K5I29_10605</name>
</gene>
<evidence type="ECO:0000313" key="3">
    <source>
        <dbReference type="Proteomes" id="UP001163328"/>
    </source>
</evidence>
<accession>A0ABY6M2F6</accession>
<dbReference type="EMBL" id="CP081495">
    <property type="protein sequence ID" value="UYW02641.1"/>
    <property type="molecule type" value="Genomic_DNA"/>
</dbReference>
<evidence type="ECO:0000256" key="1">
    <source>
        <dbReference type="SAM" id="SignalP"/>
    </source>
</evidence>
<keyword evidence="1" id="KW-0732">Signal</keyword>
<feature type="signal peptide" evidence="1">
    <location>
        <begin position="1"/>
        <end position="20"/>
    </location>
</feature>
<evidence type="ECO:0000313" key="2">
    <source>
        <dbReference type="EMBL" id="UYW02641.1"/>
    </source>
</evidence>
<organism evidence="2 3">
    <name type="scientific">Flavobacterium agricola</name>
    <dbReference type="NCBI Taxonomy" id="2870839"/>
    <lineage>
        <taxon>Bacteria</taxon>
        <taxon>Pseudomonadati</taxon>
        <taxon>Bacteroidota</taxon>
        <taxon>Flavobacteriia</taxon>
        <taxon>Flavobacteriales</taxon>
        <taxon>Flavobacteriaceae</taxon>
        <taxon>Flavobacterium</taxon>
    </lineage>
</organism>
<protein>
    <submittedName>
        <fullName evidence="2">Gliding motility lipoprotein GldH</fullName>
    </submittedName>
</protein>
<sequence>MLKNKTFSFIFAVLFVFCFASCDKHFVYDQYQQTNGTWEANNPFVFEYEALDTLTPYNYFINLRVNKDFPYNNLFLIVETELPSQKTLIDTVQYLMAAPDGELLGNGFSDVKESKLWFKEQVPFTEKGLHKIKISQAVRELGKVNGVQELKGITEVGFRIEKIDNND</sequence>
<dbReference type="NCBIfam" id="TIGR03511">
    <property type="entry name" value="GldH_lipo"/>
    <property type="match status" value="1"/>
</dbReference>